<proteinExistence type="predicted"/>
<evidence type="ECO:0000256" key="4">
    <source>
        <dbReference type="ARBA" id="ARBA00022759"/>
    </source>
</evidence>
<gene>
    <name evidence="6" type="ORF">WMSIL1_LOCUS13628</name>
</gene>
<keyword evidence="4" id="KW-0255">Endonuclease</keyword>
<protein>
    <recommendedName>
        <fullName evidence="8">Reverse transcriptase domain-containing protein</fullName>
    </recommendedName>
</protein>
<dbReference type="InterPro" id="IPR050951">
    <property type="entry name" value="Retrovirus_Pol_polyprotein"/>
</dbReference>
<name>A0A564Z934_HYMDI</name>
<evidence type="ECO:0000256" key="1">
    <source>
        <dbReference type="ARBA" id="ARBA00022679"/>
    </source>
</evidence>
<dbReference type="InterPro" id="IPR043128">
    <property type="entry name" value="Rev_trsase/Diguanyl_cyclase"/>
</dbReference>
<keyword evidence="2" id="KW-0548">Nucleotidyltransferase</keyword>
<dbReference type="Gene3D" id="3.30.70.270">
    <property type="match status" value="1"/>
</dbReference>
<evidence type="ECO:0000313" key="7">
    <source>
        <dbReference type="Proteomes" id="UP000321570"/>
    </source>
</evidence>
<dbReference type="InterPro" id="IPR021109">
    <property type="entry name" value="Peptidase_aspartic_dom_sf"/>
</dbReference>
<dbReference type="SUPFAM" id="SSF56672">
    <property type="entry name" value="DNA/RNA polymerases"/>
    <property type="match status" value="1"/>
</dbReference>
<evidence type="ECO:0000313" key="6">
    <source>
        <dbReference type="EMBL" id="VUZ56015.1"/>
    </source>
</evidence>
<evidence type="ECO:0000256" key="2">
    <source>
        <dbReference type="ARBA" id="ARBA00022695"/>
    </source>
</evidence>
<dbReference type="Gene3D" id="3.10.10.10">
    <property type="entry name" value="HIV Type 1 Reverse Transcriptase, subunit A, domain 1"/>
    <property type="match status" value="1"/>
</dbReference>
<dbReference type="InterPro" id="IPR043502">
    <property type="entry name" value="DNA/RNA_pol_sf"/>
</dbReference>
<dbReference type="AlphaFoldDB" id="A0A564Z934"/>
<keyword evidence="1" id="KW-0808">Transferase</keyword>
<feature type="region of interest" description="Disordered" evidence="5">
    <location>
        <begin position="67"/>
        <end position="86"/>
    </location>
</feature>
<organism evidence="6 7">
    <name type="scientific">Hymenolepis diminuta</name>
    <name type="common">Rat tapeworm</name>
    <dbReference type="NCBI Taxonomy" id="6216"/>
    <lineage>
        <taxon>Eukaryota</taxon>
        <taxon>Metazoa</taxon>
        <taxon>Spiralia</taxon>
        <taxon>Lophotrochozoa</taxon>
        <taxon>Platyhelminthes</taxon>
        <taxon>Cestoda</taxon>
        <taxon>Eucestoda</taxon>
        <taxon>Cyclophyllidea</taxon>
        <taxon>Hymenolepididae</taxon>
        <taxon>Hymenolepis</taxon>
    </lineage>
</organism>
<dbReference type="GO" id="GO:0004519">
    <property type="term" value="F:endonuclease activity"/>
    <property type="evidence" value="ECO:0007669"/>
    <property type="project" value="UniProtKB-KW"/>
</dbReference>
<dbReference type="Proteomes" id="UP000321570">
    <property type="component" value="Unassembled WGS sequence"/>
</dbReference>
<keyword evidence="3" id="KW-0540">Nuclease</keyword>
<evidence type="ECO:0008006" key="8">
    <source>
        <dbReference type="Google" id="ProtNLM"/>
    </source>
</evidence>
<dbReference type="PANTHER" id="PTHR37984">
    <property type="entry name" value="PROTEIN CBG26694"/>
    <property type="match status" value="1"/>
</dbReference>
<dbReference type="PANTHER" id="PTHR37984:SF5">
    <property type="entry name" value="PROTEIN NYNRIN-LIKE"/>
    <property type="match status" value="1"/>
</dbReference>
<keyword evidence="7" id="KW-1185">Reference proteome</keyword>
<feature type="compositionally biased region" description="Low complexity" evidence="5">
    <location>
        <begin position="74"/>
        <end position="83"/>
    </location>
</feature>
<reference evidence="6 7" key="1">
    <citation type="submission" date="2019-07" db="EMBL/GenBank/DDBJ databases">
        <authorList>
            <person name="Jastrzebski P J."/>
            <person name="Paukszto L."/>
            <person name="Jastrzebski P J."/>
        </authorList>
    </citation>
    <scope>NUCLEOTIDE SEQUENCE [LARGE SCALE GENOMIC DNA]</scope>
    <source>
        <strain evidence="6 7">WMS-il1</strain>
    </source>
</reference>
<evidence type="ECO:0000256" key="5">
    <source>
        <dbReference type="SAM" id="MobiDB-lite"/>
    </source>
</evidence>
<evidence type="ECO:0000256" key="3">
    <source>
        <dbReference type="ARBA" id="ARBA00022722"/>
    </source>
</evidence>
<dbReference type="EMBL" id="CABIJS010000697">
    <property type="protein sequence ID" value="VUZ56015.1"/>
    <property type="molecule type" value="Genomic_DNA"/>
</dbReference>
<keyword evidence="4" id="KW-0378">Hydrolase</keyword>
<accession>A0A564Z934</accession>
<dbReference type="SUPFAM" id="SSF50630">
    <property type="entry name" value="Acid proteases"/>
    <property type="match status" value="1"/>
</dbReference>
<sequence length="393" mass="44778">MCLVSLKEDQLKRLVFIQGLRPTYKNPDVILHNLLDECNNFRSLIADPNMIENNETRSCLKKKPEIDRSTENSQMPQPQTQQTYPNNANYKPRCRLYGSFHLYKDRPFFKRHAGIAICMDTRRNSARVINDDRIQTTGETPIKLNIAKRHCETLCINGIFLELQIGTGSEVTIVSDEAWKTLVSPKLDTVPFKVFSAFGDAVQLSGAMKYEAASKGKTAATVCHVADYDINLLRLDWIDMFNALEPKIQSVTCPQVRIKVMMKRLVVMFENTLGNFKQTTTGLFPKPGVNFVFRPKRPLLVASMKIDDNDLERTKQMGVLQPIAYFKWAGPIVVVQKMNRWTRICADFSTALNSSLEDNHYPLPISDTFFTVQNGGKFFTEVDISDAYLQVEV</sequence>
<dbReference type="GO" id="GO:0016779">
    <property type="term" value="F:nucleotidyltransferase activity"/>
    <property type="evidence" value="ECO:0007669"/>
    <property type="project" value="UniProtKB-KW"/>
</dbReference>